<evidence type="ECO:0000259" key="4">
    <source>
        <dbReference type="PROSITE" id="PS51755"/>
    </source>
</evidence>
<dbReference type="GO" id="GO:0003677">
    <property type="term" value="F:DNA binding"/>
    <property type="evidence" value="ECO:0007669"/>
    <property type="project" value="UniProtKB-UniRule"/>
</dbReference>
<dbReference type="Pfam" id="PF00486">
    <property type="entry name" value="Trans_reg_C"/>
    <property type="match status" value="1"/>
</dbReference>
<dbReference type="RefSeq" id="WP_012005933.1">
    <property type="nucleotide sequence ID" value="NZ_CAMKRT010000001.1"/>
</dbReference>
<organism evidence="5 6">
    <name type="scientific">Serratia quinivorans</name>
    <dbReference type="NCBI Taxonomy" id="137545"/>
    <lineage>
        <taxon>Bacteria</taxon>
        <taxon>Pseudomonadati</taxon>
        <taxon>Pseudomonadota</taxon>
        <taxon>Gammaproteobacteria</taxon>
        <taxon>Enterobacterales</taxon>
        <taxon>Yersiniaceae</taxon>
        <taxon>Serratia</taxon>
    </lineage>
</organism>
<proteinExistence type="predicted"/>
<sequence length="279" mass="30629">MKYRLNDHIIFDVDTGTLSLTELSDDPISISNPSKRLLLLLITHHGEAVGREVIFKKVWDDYGMVSGNNNLNQCVSKLRRVIKNLGIEEEVIATVPKVGFMLRYEIIVEHCDGPENSFTDEETSVIPHASVQPEIASSAGKPGSVGTVYAGYSRRWWTIASIVALGVIMLVVAISCYLTGSVSRQEIYLGKANSCKVFMSMPGAAVAVSAGLSRDILAYAAPQTAECSGDEFLLVVRSNQVRSYISGISRLFFLRCRILREHRVEICSGLESDKAAIIN</sequence>
<reference evidence="5 6" key="1">
    <citation type="submission" date="2018-06" db="EMBL/GenBank/DDBJ databases">
        <authorList>
            <consortium name="Pathogen Informatics"/>
            <person name="Doyle S."/>
        </authorList>
    </citation>
    <scope>NUCLEOTIDE SEQUENCE [LARGE SCALE GENOMIC DNA]</scope>
    <source>
        <strain evidence="5 6">NCTC11544</strain>
    </source>
</reference>
<dbReference type="Proteomes" id="UP000255529">
    <property type="component" value="Unassembled WGS sequence"/>
</dbReference>
<keyword evidence="3" id="KW-0472">Membrane</keyword>
<dbReference type="SMART" id="SM00862">
    <property type="entry name" value="Trans_reg_C"/>
    <property type="match status" value="1"/>
</dbReference>
<evidence type="ECO:0000256" key="3">
    <source>
        <dbReference type="SAM" id="Phobius"/>
    </source>
</evidence>
<dbReference type="GO" id="GO:0006355">
    <property type="term" value="P:regulation of DNA-templated transcription"/>
    <property type="evidence" value="ECO:0007669"/>
    <property type="project" value="InterPro"/>
</dbReference>
<dbReference type="SUPFAM" id="SSF46894">
    <property type="entry name" value="C-terminal effector domain of the bipartite response regulators"/>
    <property type="match status" value="1"/>
</dbReference>
<dbReference type="AlphaFoldDB" id="A0A379YNB7"/>
<dbReference type="Gene3D" id="1.10.10.10">
    <property type="entry name" value="Winged helix-like DNA-binding domain superfamily/Winged helix DNA-binding domain"/>
    <property type="match status" value="1"/>
</dbReference>
<keyword evidence="1 2" id="KW-0238">DNA-binding</keyword>
<protein>
    <submittedName>
        <fullName evidence="5">DNA-binding transcriptional activator CadC</fullName>
    </submittedName>
</protein>
<dbReference type="InterPro" id="IPR016032">
    <property type="entry name" value="Sig_transdc_resp-reg_C-effctor"/>
</dbReference>
<evidence type="ECO:0000256" key="1">
    <source>
        <dbReference type="ARBA" id="ARBA00023125"/>
    </source>
</evidence>
<evidence type="ECO:0000256" key="2">
    <source>
        <dbReference type="PROSITE-ProRule" id="PRU01091"/>
    </source>
</evidence>
<dbReference type="InterPro" id="IPR036388">
    <property type="entry name" value="WH-like_DNA-bd_sf"/>
</dbReference>
<keyword evidence="3" id="KW-0812">Transmembrane</keyword>
<evidence type="ECO:0000313" key="6">
    <source>
        <dbReference type="Proteomes" id="UP000255529"/>
    </source>
</evidence>
<gene>
    <name evidence="5" type="ORF">NCTC11544_00696</name>
</gene>
<dbReference type="CDD" id="cd00383">
    <property type="entry name" value="trans_reg_C"/>
    <property type="match status" value="1"/>
</dbReference>
<feature type="DNA-binding region" description="OmpR/PhoB-type" evidence="2">
    <location>
        <begin position="1"/>
        <end position="104"/>
    </location>
</feature>
<name>A0A379YNB7_9GAMM</name>
<evidence type="ECO:0000313" key="5">
    <source>
        <dbReference type="EMBL" id="SUI46925.1"/>
    </source>
</evidence>
<accession>A0A379YNB7</accession>
<dbReference type="PROSITE" id="PS51755">
    <property type="entry name" value="OMPR_PHOB"/>
    <property type="match status" value="1"/>
</dbReference>
<feature type="transmembrane region" description="Helical" evidence="3">
    <location>
        <begin position="156"/>
        <end position="178"/>
    </location>
</feature>
<keyword evidence="3" id="KW-1133">Transmembrane helix</keyword>
<dbReference type="InterPro" id="IPR001867">
    <property type="entry name" value="OmpR/PhoB-type_DNA-bd"/>
</dbReference>
<dbReference type="EMBL" id="UGYN01000002">
    <property type="protein sequence ID" value="SUI46925.1"/>
    <property type="molecule type" value="Genomic_DNA"/>
</dbReference>
<dbReference type="GO" id="GO:0000160">
    <property type="term" value="P:phosphorelay signal transduction system"/>
    <property type="evidence" value="ECO:0007669"/>
    <property type="project" value="InterPro"/>
</dbReference>
<feature type="domain" description="OmpR/PhoB-type" evidence="4">
    <location>
        <begin position="1"/>
        <end position="104"/>
    </location>
</feature>